<accession>W9WL65</accession>
<sequence length="79" mass="9020">MWRYGDAFGEIDGMRVIQAGIVDDIDVIDNIQGENEFFVPKRATWINALDGVRQIMECLCVLRRTLAGERFGWCGDLHC</sequence>
<comment type="caution">
    <text evidence="1">The sequence shown here is derived from an EMBL/GenBank/DDBJ whole genome shotgun (WGS) entry which is preliminary data.</text>
</comment>
<dbReference type="Proteomes" id="UP000019471">
    <property type="component" value="Unassembled WGS sequence"/>
</dbReference>
<gene>
    <name evidence="1" type="ORF">A1O5_07809</name>
</gene>
<evidence type="ECO:0000313" key="2">
    <source>
        <dbReference type="Proteomes" id="UP000019471"/>
    </source>
</evidence>
<reference evidence="1 2" key="1">
    <citation type="submission" date="2013-03" db="EMBL/GenBank/DDBJ databases">
        <title>The Genome Sequence of Cladophialophora psammophila CBS 110553.</title>
        <authorList>
            <consortium name="The Broad Institute Genomics Platform"/>
            <person name="Cuomo C."/>
            <person name="de Hoog S."/>
            <person name="Gorbushina A."/>
            <person name="Walker B."/>
            <person name="Young S.K."/>
            <person name="Zeng Q."/>
            <person name="Gargeya S."/>
            <person name="Fitzgerald M."/>
            <person name="Haas B."/>
            <person name="Abouelleil A."/>
            <person name="Allen A.W."/>
            <person name="Alvarado L."/>
            <person name="Arachchi H.M."/>
            <person name="Berlin A.M."/>
            <person name="Chapman S.B."/>
            <person name="Gainer-Dewar J."/>
            <person name="Goldberg J."/>
            <person name="Griggs A."/>
            <person name="Gujja S."/>
            <person name="Hansen M."/>
            <person name="Howarth C."/>
            <person name="Imamovic A."/>
            <person name="Ireland A."/>
            <person name="Larimer J."/>
            <person name="McCowan C."/>
            <person name="Murphy C."/>
            <person name="Pearson M."/>
            <person name="Poon T.W."/>
            <person name="Priest M."/>
            <person name="Roberts A."/>
            <person name="Saif S."/>
            <person name="Shea T."/>
            <person name="Sisk P."/>
            <person name="Sykes S."/>
            <person name="Wortman J."/>
            <person name="Nusbaum C."/>
            <person name="Birren B."/>
        </authorList>
    </citation>
    <scope>NUCLEOTIDE SEQUENCE [LARGE SCALE GENOMIC DNA]</scope>
    <source>
        <strain evidence="1 2">CBS 110553</strain>
    </source>
</reference>
<dbReference type="EMBL" id="AMGX01000012">
    <property type="protein sequence ID" value="EXJ68877.1"/>
    <property type="molecule type" value="Genomic_DNA"/>
</dbReference>
<dbReference type="STRING" id="1182543.W9WL65"/>
<name>W9WL65_9EURO</name>
<proteinExistence type="predicted"/>
<dbReference type="AlphaFoldDB" id="W9WL65"/>
<dbReference type="HOGENOM" id="CLU_2605843_0_0_1"/>
<evidence type="ECO:0000313" key="1">
    <source>
        <dbReference type="EMBL" id="EXJ68877.1"/>
    </source>
</evidence>
<dbReference type="GeneID" id="19192514"/>
<protein>
    <submittedName>
        <fullName evidence="1">Uncharacterized protein</fullName>
    </submittedName>
</protein>
<keyword evidence="2" id="KW-1185">Reference proteome</keyword>
<organism evidence="1 2">
    <name type="scientific">Cladophialophora psammophila CBS 110553</name>
    <dbReference type="NCBI Taxonomy" id="1182543"/>
    <lineage>
        <taxon>Eukaryota</taxon>
        <taxon>Fungi</taxon>
        <taxon>Dikarya</taxon>
        <taxon>Ascomycota</taxon>
        <taxon>Pezizomycotina</taxon>
        <taxon>Eurotiomycetes</taxon>
        <taxon>Chaetothyriomycetidae</taxon>
        <taxon>Chaetothyriales</taxon>
        <taxon>Herpotrichiellaceae</taxon>
        <taxon>Cladophialophora</taxon>
    </lineage>
</organism>
<dbReference type="RefSeq" id="XP_007746587.1">
    <property type="nucleotide sequence ID" value="XM_007748397.1"/>
</dbReference>
<dbReference type="OrthoDB" id="2212170at2759"/>